<dbReference type="EC" id="3.2.2.n1" evidence="2"/>
<dbReference type="GO" id="GO:0016799">
    <property type="term" value="F:hydrolase activity, hydrolyzing N-glycosyl compounds"/>
    <property type="evidence" value="ECO:0007669"/>
    <property type="project" value="TreeGrafter"/>
</dbReference>
<evidence type="ECO:0000313" key="3">
    <source>
        <dbReference type="EMBL" id="GLJ60125.1"/>
    </source>
</evidence>
<gene>
    <name evidence="3" type="ORF">GCM10017576_02540</name>
</gene>
<dbReference type="PANTHER" id="PTHR31223">
    <property type="entry name" value="LOG FAMILY PROTEIN YJL055W"/>
    <property type="match status" value="1"/>
</dbReference>
<keyword evidence="4" id="KW-1185">Reference proteome</keyword>
<sequence length="196" mass="20541">MSGIERVTVFLGSATGVRPDYAEAATAFGRALAARGTGLVYGGGRVGLMGTVADAASEAGGEAIGVMPQDLVDAEISHPGLTALEIVPDMHARKLRMAELGDAFVALPGGAGTLEELFEAWTWLQLGIHRKPVALLDVAGFWRPLLDALDHMTAEGFVRSAFRDTLIVADDAGALLDALETWEPPAPKWGSPAPRP</sequence>
<dbReference type="NCBIfam" id="TIGR00730">
    <property type="entry name" value="Rossman fold protein, TIGR00730 family"/>
    <property type="match status" value="1"/>
</dbReference>
<dbReference type="RefSeq" id="WP_271171852.1">
    <property type="nucleotide sequence ID" value="NZ_BSEJ01000001.1"/>
</dbReference>
<evidence type="ECO:0000256" key="2">
    <source>
        <dbReference type="RuleBase" id="RU363015"/>
    </source>
</evidence>
<reference evidence="3" key="2">
    <citation type="submission" date="2023-01" db="EMBL/GenBank/DDBJ databases">
        <authorList>
            <person name="Sun Q."/>
            <person name="Evtushenko L."/>
        </authorList>
    </citation>
    <scope>NUCLEOTIDE SEQUENCE</scope>
    <source>
        <strain evidence="3">VKM Ac-1020</strain>
    </source>
</reference>
<keyword evidence="2" id="KW-0203">Cytokinin biosynthesis</keyword>
<comment type="similarity">
    <text evidence="1 2">Belongs to the LOG family.</text>
</comment>
<dbReference type="EMBL" id="BSEJ01000001">
    <property type="protein sequence ID" value="GLJ60125.1"/>
    <property type="molecule type" value="Genomic_DNA"/>
</dbReference>
<dbReference type="InterPro" id="IPR031100">
    <property type="entry name" value="LOG_fam"/>
</dbReference>
<protein>
    <recommendedName>
        <fullName evidence="2">Cytokinin riboside 5'-monophosphate phosphoribohydrolase</fullName>
        <ecNumber evidence="2">3.2.2.n1</ecNumber>
    </recommendedName>
</protein>
<dbReference type="PANTHER" id="PTHR31223:SF70">
    <property type="entry name" value="LOG FAMILY PROTEIN YJL055W"/>
    <property type="match status" value="1"/>
</dbReference>
<dbReference type="Proteomes" id="UP001142462">
    <property type="component" value="Unassembled WGS sequence"/>
</dbReference>
<dbReference type="SUPFAM" id="SSF102405">
    <property type="entry name" value="MCP/YpsA-like"/>
    <property type="match status" value="1"/>
</dbReference>
<dbReference type="GO" id="GO:0005829">
    <property type="term" value="C:cytosol"/>
    <property type="evidence" value="ECO:0007669"/>
    <property type="project" value="TreeGrafter"/>
</dbReference>
<keyword evidence="2" id="KW-0378">Hydrolase</keyword>
<name>A0A9W6H0P8_9MICO</name>
<proteinExistence type="inferred from homology"/>
<reference evidence="3" key="1">
    <citation type="journal article" date="2014" name="Int. J. Syst. Evol. Microbiol.">
        <title>Complete genome sequence of Corynebacterium casei LMG S-19264T (=DSM 44701T), isolated from a smear-ripened cheese.</title>
        <authorList>
            <consortium name="US DOE Joint Genome Institute (JGI-PGF)"/>
            <person name="Walter F."/>
            <person name="Albersmeier A."/>
            <person name="Kalinowski J."/>
            <person name="Ruckert C."/>
        </authorList>
    </citation>
    <scope>NUCLEOTIDE SEQUENCE</scope>
    <source>
        <strain evidence="3">VKM Ac-1020</strain>
    </source>
</reference>
<dbReference type="AlphaFoldDB" id="A0A9W6H0P8"/>
<comment type="caution">
    <text evidence="3">The sequence shown here is derived from an EMBL/GenBank/DDBJ whole genome shotgun (WGS) entry which is preliminary data.</text>
</comment>
<evidence type="ECO:0000256" key="1">
    <source>
        <dbReference type="ARBA" id="ARBA00006763"/>
    </source>
</evidence>
<comment type="catalytic activity">
    <reaction evidence="2">
        <text>9-ribosyl-trans-zeatin 5'-phosphate + H2O = trans-zeatin + D-ribose 5-phosphate</text>
        <dbReference type="Rhea" id="RHEA:48564"/>
        <dbReference type="ChEBI" id="CHEBI:15377"/>
        <dbReference type="ChEBI" id="CHEBI:16522"/>
        <dbReference type="ChEBI" id="CHEBI:78346"/>
        <dbReference type="ChEBI" id="CHEBI:87947"/>
        <dbReference type="EC" id="3.2.2.n1"/>
    </reaction>
</comment>
<evidence type="ECO:0000313" key="4">
    <source>
        <dbReference type="Proteomes" id="UP001142462"/>
    </source>
</evidence>
<organism evidence="3 4">
    <name type="scientific">Microbacterium barkeri</name>
    <dbReference type="NCBI Taxonomy" id="33917"/>
    <lineage>
        <taxon>Bacteria</taxon>
        <taxon>Bacillati</taxon>
        <taxon>Actinomycetota</taxon>
        <taxon>Actinomycetes</taxon>
        <taxon>Micrococcales</taxon>
        <taxon>Microbacteriaceae</taxon>
        <taxon>Microbacterium</taxon>
    </lineage>
</organism>
<comment type="catalytic activity">
    <reaction evidence="2">
        <text>N(6)-(dimethylallyl)adenosine 5'-phosphate + H2O = N(6)-dimethylallyladenine + D-ribose 5-phosphate</text>
        <dbReference type="Rhea" id="RHEA:48560"/>
        <dbReference type="ChEBI" id="CHEBI:15377"/>
        <dbReference type="ChEBI" id="CHEBI:17660"/>
        <dbReference type="ChEBI" id="CHEBI:57526"/>
        <dbReference type="ChEBI" id="CHEBI:78346"/>
        <dbReference type="EC" id="3.2.2.n1"/>
    </reaction>
</comment>
<dbReference type="InterPro" id="IPR005269">
    <property type="entry name" value="LOG"/>
</dbReference>
<dbReference type="Gene3D" id="3.40.50.450">
    <property type="match status" value="1"/>
</dbReference>
<dbReference type="GO" id="GO:0009691">
    <property type="term" value="P:cytokinin biosynthetic process"/>
    <property type="evidence" value="ECO:0007669"/>
    <property type="project" value="UniProtKB-UniRule"/>
</dbReference>
<dbReference type="Pfam" id="PF03641">
    <property type="entry name" value="Lysine_decarbox"/>
    <property type="match status" value="1"/>
</dbReference>
<accession>A0A9W6H0P8</accession>